<reference evidence="1 2" key="2">
    <citation type="journal article" date="2011" name="ISME J.">
        <title>RNA-seq reveals cooperative metabolic interactions between two termite-gut spirochete species in co-culture.</title>
        <authorList>
            <person name="Rosenthal A.Z."/>
            <person name="Matson E.G."/>
            <person name="Eldar A."/>
            <person name="Leadbetter J.R."/>
        </authorList>
    </citation>
    <scope>NUCLEOTIDE SEQUENCE [LARGE SCALE GENOMIC DNA]</scope>
    <source>
        <strain evidence="2">ATCC BAA-887 / DSM 12427 / ZAS-2</strain>
    </source>
</reference>
<dbReference type="Proteomes" id="UP000009223">
    <property type="component" value="Chromosome"/>
</dbReference>
<dbReference type="STRING" id="545694.TREPR_2473"/>
<name>F5YH31_TREPZ</name>
<proteinExistence type="predicted"/>
<sequence length="49" mass="5890">MTNFLFVFYYTSYMVVIKNSILYRLLEPEFQGLNGGRCYPPDDKKEKFI</sequence>
<reference evidence="2" key="1">
    <citation type="submission" date="2009-12" db="EMBL/GenBank/DDBJ databases">
        <title>Complete sequence of Treponema primitia strain ZAS-2.</title>
        <authorList>
            <person name="Tetu S.G."/>
            <person name="Matson E."/>
            <person name="Ren Q."/>
            <person name="Seshadri R."/>
            <person name="Elbourne L."/>
            <person name="Hassan K.A."/>
            <person name="Durkin A."/>
            <person name="Radune D."/>
            <person name="Mohamoud Y."/>
            <person name="Shay R."/>
            <person name="Jin S."/>
            <person name="Zhang X."/>
            <person name="Lucey K."/>
            <person name="Ballor N.R."/>
            <person name="Ottesen E."/>
            <person name="Rosenthal R."/>
            <person name="Allen A."/>
            <person name="Leadbetter J.R."/>
            <person name="Paulsen I.T."/>
        </authorList>
    </citation>
    <scope>NUCLEOTIDE SEQUENCE [LARGE SCALE GENOMIC DNA]</scope>
    <source>
        <strain evidence="2">ATCC BAA-887 / DSM 12427 / ZAS-2</strain>
    </source>
</reference>
<dbReference type="EMBL" id="CP001843">
    <property type="protein sequence ID" value="AEF83723.1"/>
    <property type="molecule type" value="Genomic_DNA"/>
</dbReference>
<evidence type="ECO:0000313" key="1">
    <source>
        <dbReference type="EMBL" id="AEF83723.1"/>
    </source>
</evidence>
<keyword evidence="2" id="KW-1185">Reference proteome</keyword>
<gene>
    <name evidence="1" type="ordered locus">TREPR_2473</name>
</gene>
<protein>
    <submittedName>
        <fullName evidence="1">Uncharacterized protein</fullName>
    </submittedName>
</protein>
<organism evidence="1 2">
    <name type="scientific">Treponema primitia (strain ATCC BAA-887 / DSM 12427 / ZAS-2)</name>
    <dbReference type="NCBI Taxonomy" id="545694"/>
    <lineage>
        <taxon>Bacteria</taxon>
        <taxon>Pseudomonadati</taxon>
        <taxon>Spirochaetota</taxon>
        <taxon>Spirochaetia</taxon>
        <taxon>Spirochaetales</taxon>
        <taxon>Treponemataceae</taxon>
        <taxon>Treponema</taxon>
    </lineage>
</organism>
<evidence type="ECO:0000313" key="2">
    <source>
        <dbReference type="Proteomes" id="UP000009223"/>
    </source>
</evidence>
<dbReference type="HOGENOM" id="CLU_3141916_0_0_12"/>
<accession>F5YH31</accession>
<dbReference type="AlphaFoldDB" id="F5YH31"/>
<dbReference type="KEGG" id="tpi:TREPR_2473"/>